<evidence type="ECO:0000259" key="8">
    <source>
        <dbReference type="Pfam" id="PF02108"/>
    </source>
</evidence>
<evidence type="ECO:0000256" key="5">
    <source>
        <dbReference type="ARBA" id="ARBA00022927"/>
    </source>
</evidence>
<dbReference type="InterPro" id="IPR018035">
    <property type="entry name" value="Flagellar_FliH/T3SS_HrpE"/>
</dbReference>
<keyword evidence="5" id="KW-0653">Protein transport</keyword>
<keyword evidence="6" id="KW-1006">Bacterial flagellum protein export</keyword>
<dbReference type="PANTHER" id="PTHR34982">
    <property type="entry name" value="YOP PROTEINS TRANSLOCATION PROTEIN L"/>
    <property type="match status" value="1"/>
</dbReference>
<evidence type="ECO:0000256" key="3">
    <source>
        <dbReference type="ARBA" id="ARBA00022448"/>
    </source>
</evidence>
<comment type="caution">
    <text evidence="9">The sequence shown here is derived from an EMBL/GenBank/DDBJ whole genome shotgun (WGS) entry which is preliminary data.</text>
</comment>
<accession>A0ABW5R690</accession>
<evidence type="ECO:0000256" key="7">
    <source>
        <dbReference type="SAM" id="Coils"/>
    </source>
</evidence>
<comment type="similarity">
    <text evidence="2">Belongs to the FliH family.</text>
</comment>
<feature type="domain" description="Flagellar assembly protein FliH/Type III secretion system HrpE" evidence="8">
    <location>
        <begin position="139"/>
        <end position="267"/>
    </location>
</feature>
<reference evidence="10" key="1">
    <citation type="journal article" date="2019" name="Int. J. Syst. Evol. Microbiol.">
        <title>The Global Catalogue of Microorganisms (GCM) 10K type strain sequencing project: providing services to taxonomists for standard genome sequencing and annotation.</title>
        <authorList>
            <consortium name="The Broad Institute Genomics Platform"/>
            <consortium name="The Broad Institute Genome Sequencing Center for Infectious Disease"/>
            <person name="Wu L."/>
            <person name="Ma J."/>
        </authorList>
    </citation>
    <scope>NUCLEOTIDE SEQUENCE [LARGE SCALE GENOMIC DNA]</scope>
    <source>
        <strain evidence="10">KCTC 33676</strain>
    </source>
</reference>
<evidence type="ECO:0000313" key="10">
    <source>
        <dbReference type="Proteomes" id="UP001597497"/>
    </source>
</evidence>
<evidence type="ECO:0000256" key="2">
    <source>
        <dbReference type="ARBA" id="ARBA00006602"/>
    </source>
</evidence>
<dbReference type="Proteomes" id="UP001597497">
    <property type="component" value="Unassembled WGS sequence"/>
</dbReference>
<name>A0ABW5R690_9BACL</name>
<evidence type="ECO:0000313" key="9">
    <source>
        <dbReference type="EMBL" id="MFD2670104.1"/>
    </source>
</evidence>
<gene>
    <name evidence="9" type="ORF">ACFSUC_00605</name>
</gene>
<comment type="function">
    <text evidence="1">Needed for flagellar regrowth and assembly.</text>
</comment>
<dbReference type="InterPro" id="IPR051472">
    <property type="entry name" value="T3SS_Stator/FliH"/>
</dbReference>
<evidence type="ECO:0000256" key="4">
    <source>
        <dbReference type="ARBA" id="ARBA00022795"/>
    </source>
</evidence>
<dbReference type="EMBL" id="JBHUMM010000001">
    <property type="protein sequence ID" value="MFD2670104.1"/>
    <property type="molecule type" value="Genomic_DNA"/>
</dbReference>
<keyword evidence="3" id="KW-0813">Transport</keyword>
<feature type="coiled-coil region" evidence="7">
    <location>
        <begin position="54"/>
        <end position="85"/>
    </location>
</feature>
<keyword evidence="7" id="KW-0175">Coiled coil</keyword>
<keyword evidence="10" id="KW-1185">Reference proteome</keyword>
<evidence type="ECO:0000256" key="6">
    <source>
        <dbReference type="ARBA" id="ARBA00023225"/>
    </source>
</evidence>
<organism evidence="9 10">
    <name type="scientific">Marinicrinis sediminis</name>
    <dbReference type="NCBI Taxonomy" id="1652465"/>
    <lineage>
        <taxon>Bacteria</taxon>
        <taxon>Bacillati</taxon>
        <taxon>Bacillota</taxon>
        <taxon>Bacilli</taxon>
        <taxon>Bacillales</taxon>
        <taxon>Paenibacillaceae</taxon>
    </lineage>
</organism>
<keyword evidence="4" id="KW-1005">Bacterial flagellum biogenesis</keyword>
<dbReference type="Pfam" id="PF02108">
    <property type="entry name" value="FliH"/>
    <property type="match status" value="1"/>
</dbReference>
<proteinExistence type="inferred from homology"/>
<protein>
    <submittedName>
        <fullName evidence="9">FliH/SctL family protein</fullName>
    </submittedName>
</protein>
<dbReference type="PANTHER" id="PTHR34982:SF1">
    <property type="entry name" value="FLAGELLAR ASSEMBLY PROTEIN FLIH"/>
    <property type="match status" value="1"/>
</dbReference>
<sequence length="291" mass="33252">MSNLIKSTAYSPVADKKKIDLTSLSFSPIRADAEVKVEKKKSVQSVEDLPEDLRQEVLEFQQQLKQQAEEAAQEWTHQARLESEEMKEQAKLDIQDWWDQQRSEDENLREQARQEGFEQGFQQGSEEAVQRIQEEYGQVMQEIQATLQTAYLHKASIIQEAQPFLIDMSTAIAEKLIRKQLEADPAWLVEIIKPLLARCREQELITIHVSPASYSLVYEARDELKQSLDKPAEIQVIPEPSIEEGGCMVRTSFGSMDASITTQLEEIKKVLKHLPMEAQEGHEADDETVEG</sequence>
<dbReference type="RefSeq" id="WP_379927446.1">
    <property type="nucleotide sequence ID" value="NZ_JBHUMM010000001.1"/>
</dbReference>
<evidence type="ECO:0000256" key="1">
    <source>
        <dbReference type="ARBA" id="ARBA00003041"/>
    </source>
</evidence>